<dbReference type="EMBL" id="QJJQ01000009">
    <property type="protein sequence ID" value="PXW85929.1"/>
    <property type="molecule type" value="Genomic_DNA"/>
</dbReference>
<protein>
    <submittedName>
        <fullName evidence="1">Uncharacterized protein</fullName>
    </submittedName>
</protein>
<dbReference type="AlphaFoldDB" id="A0A2V3WB13"/>
<keyword evidence="2" id="KW-1185">Reference proteome</keyword>
<name>A0A2V3WB13_9BACI</name>
<comment type="caution">
    <text evidence="1">The sequence shown here is derived from an EMBL/GenBank/DDBJ whole genome shotgun (WGS) entry which is preliminary data.</text>
</comment>
<sequence>MTQGEKIQYYLHQWLQSRNISSFPIYYFIAFSESSTIINVKGDEDTIGKVVSYIDDIPLRLMKLNENISKNRIVNLTLKNKVVRAIMRECEDFDYDILATFDIKKNEILPGVHCQQCENLGMERLHGKGRCYKCGAYSKDAYLKGLQDYILLISKTITNKACREFLQLNDRHEALHIIKSSHLFIKKSRQIWMKK</sequence>
<reference evidence="1 2" key="1">
    <citation type="submission" date="2018-05" db="EMBL/GenBank/DDBJ databases">
        <title>Genomic Encyclopedia of Type Strains, Phase IV (KMG-IV): sequencing the most valuable type-strain genomes for metagenomic binning, comparative biology and taxonomic classification.</title>
        <authorList>
            <person name="Goeker M."/>
        </authorList>
    </citation>
    <scope>NUCLEOTIDE SEQUENCE [LARGE SCALE GENOMIC DNA]</scope>
    <source>
        <strain evidence="1 2">DSM 28556</strain>
    </source>
</reference>
<gene>
    <name evidence="1" type="ORF">DFR56_10992</name>
</gene>
<dbReference type="Proteomes" id="UP000247978">
    <property type="component" value="Unassembled WGS sequence"/>
</dbReference>
<proteinExistence type="predicted"/>
<evidence type="ECO:0000313" key="1">
    <source>
        <dbReference type="EMBL" id="PXW85929.1"/>
    </source>
</evidence>
<evidence type="ECO:0000313" key="2">
    <source>
        <dbReference type="Proteomes" id="UP000247978"/>
    </source>
</evidence>
<organism evidence="1 2">
    <name type="scientific">Pseudogracilibacillus auburnensis</name>
    <dbReference type="NCBI Taxonomy" id="1494959"/>
    <lineage>
        <taxon>Bacteria</taxon>
        <taxon>Bacillati</taxon>
        <taxon>Bacillota</taxon>
        <taxon>Bacilli</taxon>
        <taxon>Bacillales</taxon>
        <taxon>Bacillaceae</taxon>
        <taxon>Pseudogracilibacillus</taxon>
    </lineage>
</organism>
<accession>A0A2V3WB13</accession>